<proteinExistence type="predicted"/>
<keyword evidence="2" id="KW-1185">Reference proteome</keyword>
<dbReference type="EMBL" id="PDCK01000040">
    <property type="protein sequence ID" value="PRQ47949.1"/>
    <property type="molecule type" value="Genomic_DNA"/>
</dbReference>
<accession>A0A2P6RND9</accession>
<gene>
    <name evidence="1" type="ORF">RchiOBHm_Chr2g0105271</name>
</gene>
<evidence type="ECO:0000313" key="1">
    <source>
        <dbReference type="EMBL" id="PRQ47949.1"/>
    </source>
</evidence>
<protein>
    <submittedName>
        <fullName evidence="1">Uncharacterized protein</fullName>
    </submittedName>
</protein>
<reference evidence="1 2" key="1">
    <citation type="journal article" date="2018" name="Nat. Genet.">
        <title>The Rosa genome provides new insights in the design of modern roses.</title>
        <authorList>
            <person name="Bendahmane M."/>
        </authorList>
    </citation>
    <scope>NUCLEOTIDE SEQUENCE [LARGE SCALE GENOMIC DNA]</scope>
    <source>
        <strain evidence="2">cv. Old Blush</strain>
    </source>
</reference>
<dbReference type="Proteomes" id="UP000238479">
    <property type="component" value="Chromosome 2"/>
</dbReference>
<sequence>MKRIIAVFFNLRPSLRHLLYCIHLCCRYLVGYKINQGSSLCFCTKKVIRLVDNLPFPFGENIKGQFGGEI</sequence>
<comment type="caution">
    <text evidence="1">The sequence shown here is derived from an EMBL/GenBank/DDBJ whole genome shotgun (WGS) entry which is preliminary data.</text>
</comment>
<name>A0A2P6RND9_ROSCH</name>
<dbReference type="Gramene" id="PRQ47949">
    <property type="protein sequence ID" value="PRQ47949"/>
    <property type="gene ID" value="RchiOBHm_Chr2g0105271"/>
</dbReference>
<dbReference type="AlphaFoldDB" id="A0A2P6RND9"/>
<organism evidence="1 2">
    <name type="scientific">Rosa chinensis</name>
    <name type="common">China rose</name>
    <dbReference type="NCBI Taxonomy" id="74649"/>
    <lineage>
        <taxon>Eukaryota</taxon>
        <taxon>Viridiplantae</taxon>
        <taxon>Streptophyta</taxon>
        <taxon>Embryophyta</taxon>
        <taxon>Tracheophyta</taxon>
        <taxon>Spermatophyta</taxon>
        <taxon>Magnoliopsida</taxon>
        <taxon>eudicotyledons</taxon>
        <taxon>Gunneridae</taxon>
        <taxon>Pentapetalae</taxon>
        <taxon>rosids</taxon>
        <taxon>fabids</taxon>
        <taxon>Rosales</taxon>
        <taxon>Rosaceae</taxon>
        <taxon>Rosoideae</taxon>
        <taxon>Rosoideae incertae sedis</taxon>
        <taxon>Rosa</taxon>
    </lineage>
</organism>
<evidence type="ECO:0000313" key="2">
    <source>
        <dbReference type="Proteomes" id="UP000238479"/>
    </source>
</evidence>